<dbReference type="GO" id="GO:0070006">
    <property type="term" value="F:metalloaminopeptidase activity"/>
    <property type="evidence" value="ECO:0007669"/>
    <property type="project" value="InterPro"/>
</dbReference>
<organism evidence="9 10">
    <name type="scientific">Octopus sinensis</name>
    <name type="common">East Asian common octopus</name>
    <dbReference type="NCBI Taxonomy" id="2607531"/>
    <lineage>
        <taxon>Eukaryota</taxon>
        <taxon>Metazoa</taxon>
        <taxon>Spiralia</taxon>
        <taxon>Lophotrochozoa</taxon>
        <taxon>Mollusca</taxon>
        <taxon>Cephalopoda</taxon>
        <taxon>Coleoidea</taxon>
        <taxon>Octopodiformes</taxon>
        <taxon>Octopoda</taxon>
        <taxon>Incirrata</taxon>
        <taxon>Octopodidae</taxon>
        <taxon>Octopus</taxon>
    </lineage>
</organism>
<evidence type="ECO:0000256" key="5">
    <source>
        <dbReference type="ARBA" id="ARBA00022801"/>
    </source>
</evidence>
<reference evidence="10" key="1">
    <citation type="submission" date="2025-08" db="UniProtKB">
        <authorList>
            <consortium name="RefSeq"/>
        </authorList>
    </citation>
    <scope>IDENTIFICATION</scope>
</reference>
<keyword evidence="4" id="KW-0479">Metal-binding</keyword>
<sequence>MEQDNTKENDLPLMANIDTYCVQHYILDLMCDFSKNILSGSTTLFVNRVKSDPVKSHLENYILPIKKRKQVTTDQIITEKKQKNCSKVLKCSESNSNKLTDSLNSDNVFFDEEHSSFAQSEQYLKDCEETESSFATHDIPSNNEKTPYIPKLGTVGSTQINSSCSEEEILPTDITSNDKNVEEIIPSIGNQRNFMTAKDISKESTESMNSFTICHSEQKQFTKVLPGNSDINLQSVEGGSNQYNHSIFILDACDIIVSEVTLLPLLWCDKCQNKCFKECETGADSSAKREEFYRQCSLKIGKEMSFKNDKWSLRIFEKDPTEEFCLNSKFAIKIKYSTLAKGKSLKWVPDQDGNMCMFTCGHWINNRSLFPSQDHSEALSTWQAYVTVENIHTVIMTGDKEPLITNTENGKLCYFYQSTMLLPSSTLAIAVGQWQHATITHLMSTHQDSQQNQKWVPEFCASVHGSCSVNYSKTPVPCRVFAPRSLISKAESEFKSYLPKCLTKACSILGPYPFRRLDILITPSCFSCLGLTSPCVIFLSQSVLVGDGSFCNCLAHELCHSWFGLLIGPKDWTEEWMTEGFASFVEDIIHTDLIGLDELFELRAFLKYKLLSAELEHTDTSLQIMRPNREVPEEKKTNYIKNGMNPEKKCMQVHYLKGYFLLRYLAQIVGMEQFQDFLRVYVTKYHGQLVTSQDFLKLLFDVFPNLSEEGLSTTQICTEWLDGAGLPVPLLGYKIPTELSLISDVCNQVQLIEKHCAQRDSKPLKDFMDILNFKPVCQDQIVLFLELLLDVALPKNILDNIREKFDISCANPDIQHRWCELLIKNKYAKFYGDIKNFLLYHQAMSTYLYGEMVLSGTKKQTSIAKECFKELLPYMDEDLKEALSKMIFG</sequence>
<dbReference type="SUPFAM" id="SSF63737">
    <property type="entry name" value="Leukotriene A4 hydrolase N-terminal domain"/>
    <property type="match status" value="1"/>
</dbReference>
<keyword evidence="5" id="KW-0378">Hydrolase</keyword>
<evidence type="ECO:0000256" key="1">
    <source>
        <dbReference type="ARBA" id="ARBA00001947"/>
    </source>
</evidence>
<dbReference type="Gene3D" id="1.10.390.10">
    <property type="entry name" value="Neutral Protease Domain 2"/>
    <property type="match status" value="1"/>
</dbReference>
<dbReference type="InterPro" id="IPR033577">
    <property type="entry name" value="AOPep"/>
</dbReference>
<dbReference type="AlphaFoldDB" id="A0A7E6F389"/>
<dbReference type="GO" id="GO:0008270">
    <property type="term" value="F:zinc ion binding"/>
    <property type="evidence" value="ECO:0007669"/>
    <property type="project" value="InterPro"/>
</dbReference>
<comment type="similarity">
    <text evidence="2">Belongs to the peptidase M1 family.</text>
</comment>
<dbReference type="InterPro" id="IPR038502">
    <property type="entry name" value="M1_LTA-4_hydro/amino_C_sf"/>
</dbReference>
<dbReference type="GO" id="GO:0005730">
    <property type="term" value="C:nucleolus"/>
    <property type="evidence" value="ECO:0007669"/>
    <property type="project" value="InterPro"/>
</dbReference>
<dbReference type="InterPro" id="IPR015211">
    <property type="entry name" value="Peptidase_M1_C"/>
</dbReference>
<dbReference type="PANTHER" id="PTHR46627:SF1">
    <property type="entry name" value="AMINOPEPTIDASE O"/>
    <property type="match status" value="1"/>
</dbReference>
<dbReference type="InterPro" id="IPR014782">
    <property type="entry name" value="Peptidase_M1_dom"/>
</dbReference>
<dbReference type="RefSeq" id="XP_036362174.1">
    <property type="nucleotide sequence ID" value="XM_036506281.1"/>
</dbReference>
<feature type="domain" description="Peptidase M1 leukotriene A4 hydrolase/aminopeptidase C-terminal" evidence="8">
    <location>
        <begin position="743"/>
        <end position="887"/>
    </location>
</feature>
<accession>A0A7E6F389</accession>
<name>A0A7E6F389_9MOLL</name>
<evidence type="ECO:0000256" key="4">
    <source>
        <dbReference type="ARBA" id="ARBA00022723"/>
    </source>
</evidence>
<dbReference type="SMART" id="SM01263">
    <property type="entry name" value="Leuk-A4-hydro_C"/>
    <property type="match status" value="1"/>
</dbReference>
<dbReference type="Pfam" id="PF01433">
    <property type="entry name" value="Peptidase_M1"/>
    <property type="match status" value="1"/>
</dbReference>
<dbReference type="InterPro" id="IPR042097">
    <property type="entry name" value="Aminopeptidase_N-like_N_sf"/>
</dbReference>
<evidence type="ECO:0000313" key="10">
    <source>
        <dbReference type="RefSeq" id="XP_036362174.1"/>
    </source>
</evidence>
<evidence type="ECO:0000256" key="2">
    <source>
        <dbReference type="ARBA" id="ARBA00010136"/>
    </source>
</evidence>
<dbReference type="Gene3D" id="3.30.2010.30">
    <property type="match status" value="1"/>
</dbReference>
<keyword evidence="6" id="KW-0862">Zinc</keyword>
<protein>
    <submittedName>
        <fullName evidence="10">Aminopeptidase O-like</fullName>
    </submittedName>
</protein>
<evidence type="ECO:0000256" key="3">
    <source>
        <dbReference type="ARBA" id="ARBA00022670"/>
    </source>
</evidence>
<proteinExistence type="inferred from homology"/>
<dbReference type="Proteomes" id="UP000515154">
    <property type="component" value="Linkage group LG10"/>
</dbReference>
<gene>
    <name evidence="10" type="primary">LOC115216559</name>
</gene>
<dbReference type="Pfam" id="PF09127">
    <property type="entry name" value="Leuk-A4-hydro_C"/>
    <property type="match status" value="1"/>
</dbReference>
<dbReference type="InterPro" id="IPR001930">
    <property type="entry name" value="Peptidase_M1"/>
</dbReference>
<dbReference type="Gene3D" id="2.60.40.1730">
    <property type="entry name" value="tricorn interacting facor f3 domain"/>
    <property type="match status" value="1"/>
</dbReference>
<evidence type="ECO:0000259" key="8">
    <source>
        <dbReference type="SMART" id="SM01263"/>
    </source>
</evidence>
<keyword evidence="7" id="KW-0482">Metalloprotease</keyword>
<keyword evidence="3" id="KW-0645">Protease</keyword>
<dbReference type="PRINTS" id="PR00756">
    <property type="entry name" value="ALADIPTASE"/>
</dbReference>
<dbReference type="InterPro" id="IPR016024">
    <property type="entry name" value="ARM-type_fold"/>
</dbReference>
<evidence type="ECO:0000256" key="6">
    <source>
        <dbReference type="ARBA" id="ARBA00022833"/>
    </source>
</evidence>
<dbReference type="GO" id="GO:0006508">
    <property type="term" value="P:proteolysis"/>
    <property type="evidence" value="ECO:0007669"/>
    <property type="project" value="UniProtKB-KW"/>
</dbReference>
<dbReference type="InterPro" id="IPR027268">
    <property type="entry name" value="Peptidase_M4/M1_CTD_sf"/>
</dbReference>
<keyword evidence="9" id="KW-1185">Reference proteome</keyword>
<dbReference type="SUPFAM" id="SSF55486">
    <property type="entry name" value="Metalloproteases ('zincins'), catalytic domain"/>
    <property type="match status" value="1"/>
</dbReference>
<evidence type="ECO:0000256" key="7">
    <source>
        <dbReference type="ARBA" id="ARBA00023049"/>
    </source>
</evidence>
<comment type="cofactor">
    <cofactor evidence="1">
        <name>Zn(2+)</name>
        <dbReference type="ChEBI" id="CHEBI:29105"/>
    </cofactor>
</comment>
<dbReference type="Gene3D" id="1.25.40.320">
    <property type="entry name" value="Peptidase M1, leukotriene A4 hydrolase/aminopeptidase C-terminal domain"/>
    <property type="match status" value="1"/>
</dbReference>
<dbReference type="SUPFAM" id="SSF48371">
    <property type="entry name" value="ARM repeat"/>
    <property type="match status" value="1"/>
</dbReference>
<evidence type="ECO:0000313" key="9">
    <source>
        <dbReference type="Proteomes" id="UP000515154"/>
    </source>
</evidence>
<dbReference type="PANTHER" id="PTHR46627">
    <property type="entry name" value="AMINOPEPTIDASE O"/>
    <property type="match status" value="1"/>
</dbReference>
<dbReference type="KEGG" id="osn:115216559"/>